<keyword evidence="3" id="KW-1185">Reference proteome</keyword>
<dbReference type="AlphaFoldDB" id="A0A2I0XJQ9"/>
<evidence type="ECO:0000256" key="1">
    <source>
        <dbReference type="SAM" id="MobiDB-lite"/>
    </source>
</evidence>
<feature type="region of interest" description="Disordered" evidence="1">
    <location>
        <begin position="1"/>
        <end position="34"/>
    </location>
</feature>
<organism evidence="2 3">
    <name type="scientific">Dendrobium catenatum</name>
    <dbReference type="NCBI Taxonomy" id="906689"/>
    <lineage>
        <taxon>Eukaryota</taxon>
        <taxon>Viridiplantae</taxon>
        <taxon>Streptophyta</taxon>
        <taxon>Embryophyta</taxon>
        <taxon>Tracheophyta</taxon>
        <taxon>Spermatophyta</taxon>
        <taxon>Magnoliopsida</taxon>
        <taxon>Liliopsida</taxon>
        <taxon>Asparagales</taxon>
        <taxon>Orchidaceae</taxon>
        <taxon>Epidendroideae</taxon>
        <taxon>Malaxideae</taxon>
        <taxon>Dendrobiinae</taxon>
        <taxon>Dendrobium</taxon>
    </lineage>
</organism>
<proteinExistence type="predicted"/>
<reference evidence="2 3" key="2">
    <citation type="journal article" date="2017" name="Nature">
        <title>The Apostasia genome and the evolution of orchids.</title>
        <authorList>
            <person name="Zhang G.Q."/>
            <person name="Liu K.W."/>
            <person name="Li Z."/>
            <person name="Lohaus R."/>
            <person name="Hsiao Y.Y."/>
            <person name="Niu S.C."/>
            <person name="Wang J.Y."/>
            <person name="Lin Y.C."/>
            <person name="Xu Q."/>
            <person name="Chen L.J."/>
            <person name="Yoshida K."/>
            <person name="Fujiwara S."/>
            <person name="Wang Z.W."/>
            <person name="Zhang Y.Q."/>
            <person name="Mitsuda N."/>
            <person name="Wang M."/>
            <person name="Liu G.H."/>
            <person name="Pecoraro L."/>
            <person name="Huang H.X."/>
            <person name="Xiao X.J."/>
            <person name="Lin M."/>
            <person name="Wu X.Y."/>
            <person name="Wu W.L."/>
            <person name="Chen Y.Y."/>
            <person name="Chang S.B."/>
            <person name="Sakamoto S."/>
            <person name="Ohme-Takagi M."/>
            <person name="Yagi M."/>
            <person name="Zeng S.J."/>
            <person name="Shen C.Y."/>
            <person name="Yeh C.M."/>
            <person name="Luo Y.B."/>
            <person name="Tsai W.C."/>
            <person name="Van de Peer Y."/>
            <person name="Liu Z.J."/>
        </authorList>
    </citation>
    <scope>NUCLEOTIDE SEQUENCE [LARGE SCALE GENOMIC DNA]</scope>
    <source>
        <tissue evidence="2">The whole plant</tissue>
    </source>
</reference>
<accession>A0A2I0XJQ9</accession>
<dbReference type="EMBL" id="KZ501821">
    <property type="protein sequence ID" value="PKU88138.1"/>
    <property type="molecule type" value="Genomic_DNA"/>
</dbReference>
<reference evidence="2 3" key="1">
    <citation type="journal article" date="2016" name="Sci. Rep.">
        <title>The Dendrobium catenatum Lindl. genome sequence provides insights into polysaccharide synthase, floral development and adaptive evolution.</title>
        <authorList>
            <person name="Zhang G.Q."/>
            <person name="Xu Q."/>
            <person name="Bian C."/>
            <person name="Tsai W.C."/>
            <person name="Yeh C.M."/>
            <person name="Liu K.W."/>
            <person name="Yoshida K."/>
            <person name="Zhang L.S."/>
            <person name="Chang S.B."/>
            <person name="Chen F."/>
            <person name="Shi Y."/>
            <person name="Su Y.Y."/>
            <person name="Zhang Y.Q."/>
            <person name="Chen L.J."/>
            <person name="Yin Y."/>
            <person name="Lin M."/>
            <person name="Huang H."/>
            <person name="Deng H."/>
            <person name="Wang Z.W."/>
            <person name="Zhu S.L."/>
            <person name="Zhao X."/>
            <person name="Deng C."/>
            <person name="Niu S.C."/>
            <person name="Huang J."/>
            <person name="Wang M."/>
            <person name="Liu G.H."/>
            <person name="Yang H.J."/>
            <person name="Xiao X.J."/>
            <person name="Hsiao Y.Y."/>
            <person name="Wu W.L."/>
            <person name="Chen Y.Y."/>
            <person name="Mitsuda N."/>
            <person name="Ohme-Takagi M."/>
            <person name="Luo Y.B."/>
            <person name="Van de Peer Y."/>
            <person name="Liu Z.J."/>
        </authorList>
    </citation>
    <scope>NUCLEOTIDE SEQUENCE [LARGE SCALE GENOMIC DNA]</scope>
    <source>
        <tissue evidence="2">The whole plant</tissue>
    </source>
</reference>
<dbReference type="Proteomes" id="UP000233837">
    <property type="component" value="Unassembled WGS sequence"/>
</dbReference>
<gene>
    <name evidence="2" type="ORF">MA16_Dca014572</name>
</gene>
<protein>
    <submittedName>
        <fullName evidence="2">Uncharacterized protein</fullName>
    </submittedName>
</protein>
<sequence>MGDYTSTRNPPVKEDRPIARSKGSKKTHKAPKTDDVISAITDDSFIFFRKKFHFPNDLVMKVPTRSDHALFPPRDM</sequence>
<name>A0A2I0XJQ9_9ASPA</name>
<evidence type="ECO:0000313" key="3">
    <source>
        <dbReference type="Proteomes" id="UP000233837"/>
    </source>
</evidence>
<evidence type="ECO:0000313" key="2">
    <source>
        <dbReference type="EMBL" id="PKU88138.1"/>
    </source>
</evidence>